<organism evidence="1 2">
    <name type="scientific">Phytophthora megakarya</name>
    <dbReference type="NCBI Taxonomy" id="4795"/>
    <lineage>
        <taxon>Eukaryota</taxon>
        <taxon>Sar</taxon>
        <taxon>Stramenopiles</taxon>
        <taxon>Oomycota</taxon>
        <taxon>Peronosporomycetes</taxon>
        <taxon>Peronosporales</taxon>
        <taxon>Peronosporaceae</taxon>
        <taxon>Phytophthora</taxon>
    </lineage>
</organism>
<sequence length="146" mass="15962">MEPRYIYLRPGLFSVVGFTYGKAASSVAKGGKVKVRLVQSGRWAEHEAESIELKETEIEHRIVTAEEALDGAGTFVGSAICTSRLRSGGARVWDYGLVVGYKWDPEIQIGRLDVNFGGATEAVEYAPDCTQDVAVEVHVEDRVQVS</sequence>
<dbReference type="EMBL" id="NBNE01012740">
    <property type="protein sequence ID" value="OWY95586.1"/>
    <property type="molecule type" value="Genomic_DNA"/>
</dbReference>
<dbReference type="AlphaFoldDB" id="A0A225USP1"/>
<dbReference type="OrthoDB" id="123891at2759"/>
<keyword evidence="2" id="KW-1185">Reference proteome</keyword>
<accession>A0A225USP1</accession>
<gene>
    <name evidence="1" type="ORF">PHMEG_00034372</name>
</gene>
<evidence type="ECO:0000313" key="2">
    <source>
        <dbReference type="Proteomes" id="UP000198211"/>
    </source>
</evidence>
<proteinExistence type="predicted"/>
<reference evidence="2" key="1">
    <citation type="submission" date="2017-03" db="EMBL/GenBank/DDBJ databases">
        <title>Phytopthora megakarya and P. palmivora, two closely related causual agents of cacao black pod achieved similar genome size and gene model numbers by different mechanisms.</title>
        <authorList>
            <person name="Ali S."/>
            <person name="Shao J."/>
            <person name="Larry D.J."/>
            <person name="Kronmiller B."/>
            <person name="Shen D."/>
            <person name="Strem M.D."/>
            <person name="Melnick R.L."/>
            <person name="Guiltinan M.J."/>
            <person name="Tyler B.M."/>
            <person name="Meinhardt L.W."/>
            <person name="Bailey B.A."/>
        </authorList>
    </citation>
    <scope>NUCLEOTIDE SEQUENCE [LARGE SCALE GENOMIC DNA]</scope>
    <source>
        <strain evidence="2">zdho120</strain>
    </source>
</reference>
<evidence type="ECO:0000313" key="1">
    <source>
        <dbReference type="EMBL" id="OWY95586.1"/>
    </source>
</evidence>
<comment type="caution">
    <text evidence="1">The sequence shown here is derived from an EMBL/GenBank/DDBJ whole genome shotgun (WGS) entry which is preliminary data.</text>
</comment>
<protein>
    <submittedName>
        <fullName evidence="1">Uncharacterized protein</fullName>
    </submittedName>
</protein>
<name>A0A225USP1_9STRA</name>
<dbReference type="Proteomes" id="UP000198211">
    <property type="component" value="Unassembled WGS sequence"/>
</dbReference>